<gene>
    <name evidence="1" type="ORF">O3W52_04365</name>
</gene>
<proteinExistence type="predicted"/>
<keyword evidence="2" id="KW-1185">Reference proteome</keyword>
<dbReference type="RefSeq" id="WP_269275877.1">
    <property type="nucleotide sequence ID" value="NZ_JAPVOI010000004.1"/>
</dbReference>
<sequence>MQTPFVAVAAVTTRFIAFPPMTLLTHMKFAPEMLIPSVTPRKVIFDNLDIGSRRAAEATKGIGAIDIDPAS</sequence>
<organism evidence="1 2">
    <name type="scientific">Sinorhizobium psoraleae</name>
    <dbReference type="NCBI Taxonomy" id="520838"/>
    <lineage>
        <taxon>Bacteria</taxon>
        <taxon>Pseudomonadati</taxon>
        <taxon>Pseudomonadota</taxon>
        <taxon>Alphaproteobacteria</taxon>
        <taxon>Hyphomicrobiales</taxon>
        <taxon>Rhizobiaceae</taxon>
        <taxon>Sinorhizobium/Ensifer group</taxon>
        <taxon>Sinorhizobium</taxon>
    </lineage>
</organism>
<reference evidence="1" key="1">
    <citation type="submission" date="2022-10" db="EMBL/GenBank/DDBJ databases">
        <title>Whole genome sequencing of three plant growth promoting bacteria isolated from Vachellia tortilis subsp. raddiana in Morocco.</title>
        <authorList>
            <person name="Hnini M."/>
            <person name="Zouagui R."/>
            <person name="Zouagui H."/>
            <person name="Chemao Elfihri M.-W."/>
            <person name="Ibrahimi A."/>
            <person name="Sbabou L."/>
            <person name="Aurag J."/>
        </authorList>
    </citation>
    <scope>NUCLEOTIDE SEQUENCE</scope>
    <source>
        <strain evidence="1">LMR678</strain>
    </source>
</reference>
<comment type="caution">
    <text evidence="1">The sequence shown here is derived from an EMBL/GenBank/DDBJ whole genome shotgun (WGS) entry which is preliminary data.</text>
</comment>
<protein>
    <submittedName>
        <fullName evidence="1">Uncharacterized protein</fullName>
    </submittedName>
</protein>
<evidence type="ECO:0000313" key="2">
    <source>
        <dbReference type="Proteomes" id="UP001079430"/>
    </source>
</evidence>
<name>A0ABT4KBT7_9HYPH</name>
<evidence type="ECO:0000313" key="1">
    <source>
        <dbReference type="EMBL" id="MCZ4089319.1"/>
    </source>
</evidence>
<accession>A0ABT4KBT7</accession>
<dbReference type="Proteomes" id="UP001079430">
    <property type="component" value="Unassembled WGS sequence"/>
</dbReference>
<dbReference type="EMBL" id="JAPVOI010000004">
    <property type="protein sequence ID" value="MCZ4089319.1"/>
    <property type="molecule type" value="Genomic_DNA"/>
</dbReference>